<evidence type="ECO:0000313" key="2">
    <source>
        <dbReference type="EMBL" id="GJT60405.1"/>
    </source>
</evidence>
<protein>
    <submittedName>
        <fullName evidence="2">Uncharacterized protein</fullName>
    </submittedName>
</protein>
<gene>
    <name evidence="2" type="ORF">Tco_1003938</name>
</gene>
<evidence type="ECO:0000256" key="1">
    <source>
        <dbReference type="SAM" id="MobiDB-lite"/>
    </source>
</evidence>
<organism evidence="2 3">
    <name type="scientific">Tanacetum coccineum</name>
    <dbReference type="NCBI Taxonomy" id="301880"/>
    <lineage>
        <taxon>Eukaryota</taxon>
        <taxon>Viridiplantae</taxon>
        <taxon>Streptophyta</taxon>
        <taxon>Embryophyta</taxon>
        <taxon>Tracheophyta</taxon>
        <taxon>Spermatophyta</taxon>
        <taxon>Magnoliopsida</taxon>
        <taxon>eudicotyledons</taxon>
        <taxon>Gunneridae</taxon>
        <taxon>Pentapetalae</taxon>
        <taxon>asterids</taxon>
        <taxon>campanulids</taxon>
        <taxon>Asterales</taxon>
        <taxon>Asteraceae</taxon>
        <taxon>Asteroideae</taxon>
        <taxon>Anthemideae</taxon>
        <taxon>Anthemidinae</taxon>
        <taxon>Tanacetum</taxon>
    </lineage>
</organism>
<reference evidence="2" key="2">
    <citation type="submission" date="2022-01" db="EMBL/GenBank/DDBJ databases">
        <authorList>
            <person name="Yamashiro T."/>
            <person name="Shiraishi A."/>
            <person name="Satake H."/>
            <person name="Nakayama K."/>
        </authorList>
    </citation>
    <scope>NUCLEOTIDE SEQUENCE</scope>
</reference>
<accession>A0ABQ5FBU2</accession>
<evidence type="ECO:0000313" key="3">
    <source>
        <dbReference type="Proteomes" id="UP001151760"/>
    </source>
</evidence>
<reference evidence="2" key="1">
    <citation type="journal article" date="2022" name="Int. J. Mol. Sci.">
        <title>Draft Genome of Tanacetum Coccineum: Genomic Comparison of Closely Related Tanacetum-Family Plants.</title>
        <authorList>
            <person name="Yamashiro T."/>
            <person name="Shiraishi A."/>
            <person name="Nakayama K."/>
            <person name="Satake H."/>
        </authorList>
    </citation>
    <scope>NUCLEOTIDE SEQUENCE</scope>
</reference>
<name>A0ABQ5FBU2_9ASTR</name>
<comment type="caution">
    <text evidence="2">The sequence shown here is derived from an EMBL/GenBank/DDBJ whole genome shotgun (WGS) entry which is preliminary data.</text>
</comment>
<proteinExistence type="predicted"/>
<sequence length="345" mass="37712">MKHSYSNDDTCFSIDVIDEILEEDFDALLDDGSEILHFIKGTILKEKLFAEFDEFMAMTADENFVSESDTEEAPFEKKLPLTQITKSKHLLKNLLWILNSNLFLITWNMKEDTAYQHLDFTRKRAFSIPDTAFNPRPPPSDHLRSSSPAGFRPPPSPENFSGGLFRQRPKSLPITGSIQPPYPLALTRAAATRTTTTAATTVTPPPSQPRTTKGAAVCYKYPRECVCSWVAATKREGCHRLGRKGALVCGLTEKVCRVCLLVWVGLAAGTAGGQGLSGLAVETAGGNPQYALQDQGIFDSRCSRHMTGNKSFLIDYQEVDGGFVAFAGSPKGGKITGKVKLGLGN</sequence>
<dbReference type="Proteomes" id="UP001151760">
    <property type="component" value="Unassembled WGS sequence"/>
</dbReference>
<keyword evidence="3" id="KW-1185">Reference proteome</keyword>
<dbReference type="EMBL" id="BQNB010017197">
    <property type="protein sequence ID" value="GJT60405.1"/>
    <property type="molecule type" value="Genomic_DNA"/>
</dbReference>
<feature type="region of interest" description="Disordered" evidence="1">
    <location>
        <begin position="129"/>
        <end position="165"/>
    </location>
</feature>